<feature type="transmembrane region" description="Helical" evidence="1">
    <location>
        <begin position="390"/>
        <end position="409"/>
    </location>
</feature>
<dbReference type="InterPro" id="IPR051533">
    <property type="entry name" value="WaaL-like"/>
</dbReference>
<dbReference type="KEGG" id="bpb:bpr_I2420"/>
<feature type="transmembrane region" description="Helical" evidence="1">
    <location>
        <begin position="73"/>
        <end position="95"/>
    </location>
</feature>
<evidence type="ECO:0008006" key="4">
    <source>
        <dbReference type="Google" id="ProtNLM"/>
    </source>
</evidence>
<dbReference type="PANTHER" id="PTHR37422">
    <property type="entry name" value="TEICHURONIC ACID BIOSYNTHESIS PROTEIN TUAE"/>
    <property type="match status" value="1"/>
</dbReference>
<feature type="transmembrane region" description="Helical" evidence="1">
    <location>
        <begin position="131"/>
        <end position="157"/>
    </location>
</feature>
<keyword evidence="1" id="KW-0472">Membrane</keyword>
<proteinExistence type="predicted"/>
<protein>
    <recommendedName>
        <fullName evidence="4">O-antigen ligase like membrane protein</fullName>
    </recommendedName>
</protein>
<accession>E0RZN7</accession>
<sequence>MSGLSDSKYINNIEEKVFKAVSVIFIISAIVMPPYFGIPAPGFDLTAVRMLIIALMIMICAKRERLYDFLPMIKYNGVFLATAPYIFVITYTMVLRTDLKAFLNPFIEFLILFLAIYVIRRSLGVDTTVRIILGCYYLLAIEGIIEYFLGYSLFYYLKTLDGALSSGIFVRNGHYRIVGPAAHALGYGLMLNVALPLTCLDLKNNKFYMFQRPLLFFMLIINIVFTGSRSSFAVMGVEIIGIFLFSAKMEKKRTLITGTIAIVVIGVLLIALSGTSVGGYFMLQITGVIDELFDTSLSVKYGATLGTKTSSDYRDYLWYVFKVNWLNPLLGLGRSRPFSTVINGVTLKSLDNHYIGEYVRYAYPGMFSILLFFVVMLFMMLKKIIKDRDAYTKAFFLGSLSYMIALYYVDSLGTLKYLYLFFALFISYAPEQFVTRIKNKTSKYMKLTI</sequence>
<evidence type="ECO:0000313" key="3">
    <source>
        <dbReference type="Proteomes" id="UP000001299"/>
    </source>
</evidence>
<organism evidence="2 3">
    <name type="scientific">Butyrivibrio proteoclasticus (strain ATCC 51982 / DSM 14932 / B316)</name>
    <name type="common">Clostridium proteoclasticum</name>
    <dbReference type="NCBI Taxonomy" id="515622"/>
    <lineage>
        <taxon>Bacteria</taxon>
        <taxon>Bacillati</taxon>
        <taxon>Bacillota</taxon>
        <taxon>Clostridia</taxon>
        <taxon>Lachnospirales</taxon>
        <taxon>Lachnospiraceae</taxon>
        <taxon>Butyrivibrio</taxon>
    </lineage>
</organism>
<feature type="transmembrane region" description="Helical" evidence="1">
    <location>
        <begin position="101"/>
        <end position="119"/>
    </location>
</feature>
<evidence type="ECO:0000256" key="1">
    <source>
        <dbReference type="SAM" id="Phobius"/>
    </source>
</evidence>
<feature type="transmembrane region" description="Helical" evidence="1">
    <location>
        <begin position="177"/>
        <end position="195"/>
    </location>
</feature>
<feature type="transmembrane region" description="Helical" evidence="1">
    <location>
        <begin position="415"/>
        <end position="434"/>
    </location>
</feature>
<evidence type="ECO:0000313" key="2">
    <source>
        <dbReference type="EMBL" id="ADL35153.1"/>
    </source>
</evidence>
<dbReference type="PANTHER" id="PTHR37422:SF13">
    <property type="entry name" value="LIPOPOLYSACCHARIDE BIOSYNTHESIS PROTEIN PA4999-RELATED"/>
    <property type="match status" value="1"/>
</dbReference>
<keyword evidence="1" id="KW-0812">Transmembrane</keyword>
<dbReference type="AlphaFoldDB" id="E0RZN7"/>
<name>E0RZN7_BUTPB</name>
<feature type="transmembrane region" description="Helical" evidence="1">
    <location>
        <begin position="17"/>
        <end position="36"/>
    </location>
</feature>
<feature type="transmembrane region" description="Helical" evidence="1">
    <location>
        <begin position="231"/>
        <end position="247"/>
    </location>
</feature>
<dbReference type="STRING" id="515622.bpr_I2420"/>
<dbReference type="eggNOG" id="COG3307">
    <property type="taxonomic scope" value="Bacteria"/>
</dbReference>
<feature type="transmembrane region" description="Helical" evidence="1">
    <location>
        <begin position="42"/>
        <end position="61"/>
    </location>
</feature>
<gene>
    <name evidence="2" type="ordered locus">bpr_I2420</name>
</gene>
<dbReference type="RefSeq" id="WP_013281806.1">
    <property type="nucleotide sequence ID" value="NC_014387.1"/>
</dbReference>
<keyword evidence="3" id="KW-1185">Reference proteome</keyword>
<keyword evidence="1" id="KW-1133">Transmembrane helix</keyword>
<feature type="transmembrane region" description="Helical" evidence="1">
    <location>
        <begin position="207"/>
        <end position="225"/>
    </location>
</feature>
<feature type="transmembrane region" description="Helical" evidence="1">
    <location>
        <begin position="259"/>
        <end position="283"/>
    </location>
</feature>
<dbReference type="EMBL" id="CP001810">
    <property type="protein sequence ID" value="ADL35153.1"/>
    <property type="molecule type" value="Genomic_DNA"/>
</dbReference>
<reference evidence="2 3" key="1">
    <citation type="journal article" date="2010" name="PLoS ONE">
        <title>The glycobiome of the rumen bacterium Butyrivibrio proteoclasticus B316(T) highlights adaptation to a polysaccharide-rich environment.</title>
        <authorList>
            <person name="Kelly W.J."/>
            <person name="Leahy S.C."/>
            <person name="Altermann E."/>
            <person name="Yeoman C.J."/>
            <person name="Dunne J.C."/>
            <person name="Kong Z."/>
            <person name="Pacheco D.M."/>
            <person name="Li D."/>
            <person name="Noel S.J."/>
            <person name="Moon C.D."/>
            <person name="Cookson A.L."/>
            <person name="Attwood G.T."/>
        </authorList>
    </citation>
    <scope>NUCLEOTIDE SEQUENCE [LARGE SCALE GENOMIC DNA]</scope>
    <source>
        <strain evidence="3">ATCC 51982 / DSM 14932 / B316</strain>
    </source>
</reference>
<dbReference type="HOGENOM" id="CLU_612149_0_0_9"/>
<feature type="transmembrane region" description="Helical" evidence="1">
    <location>
        <begin position="361"/>
        <end position="381"/>
    </location>
</feature>
<dbReference type="Proteomes" id="UP000001299">
    <property type="component" value="Chromosome 1"/>
</dbReference>